<dbReference type="Gramene" id="TVU12431">
    <property type="protein sequence ID" value="TVU12431"/>
    <property type="gene ID" value="EJB05_46075"/>
</dbReference>
<organism evidence="2 3">
    <name type="scientific">Eragrostis curvula</name>
    <name type="common">weeping love grass</name>
    <dbReference type="NCBI Taxonomy" id="38414"/>
    <lineage>
        <taxon>Eukaryota</taxon>
        <taxon>Viridiplantae</taxon>
        <taxon>Streptophyta</taxon>
        <taxon>Embryophyta</taxon>
        <taxon>Tracheophyta</taxon>
        <taxon>Spermatophyta</taxon>
        <taxon>Magnoliopsida</taxon>
        <taxon>Liliopsida</taxon>
        <taxon>Poales</taxon>
        <taxon>Poaceae</taxon>
        <taxon>PACMAD clade</taxon>
        <taxon>Chloridoideae</taxon>
        <taxon>Eragrostideae</taxon>
        <taxon>Eragrostidinae</taxon>
        <taxon>Eragrostis</taxon>
    </lineage>
</organism>
<evidence type="ECO:0000313" key="2">
    <source>
        <dbReference type="EMBL" id="TVU12431.1"/>
    </source>
</evidence>
<dbReference type="InterPro" id="IPR011676">
    <property type="entry name" value="DUF1618"/>
</dbReference>
<dbReference type="Proteomes" id="UP000324897">
    <property type="component" value="Chromosome 3"/>
</dbReference>
<dbReference type="AlphaFoldDB" id="A0A5J9TP66"/>
<accession>A0A5J9TP66</accession>
<feature type="domain" description="DUF1618" evidence="1">
    <location>
        <begin position="38"/>
        <end position="162"/>
    </location>
</feature>
<name>A0A5J9TP66_9POAL</name>
<dbReference type="PANTHER" id="PTHR33086:SF51">
    <property type="entry name" value="OS06G0307900 PROTEIN"/>
    <property type="match status" value="1"/>
</dbReference>
<reference evidence="2 3" key="1">
    <citation type="journal article" date="2019" name="Sci. Rep.">
        <title>A high-quality genome of Eragrostis curvula grass provides insights into Poaceae evolution and supports new strategies to enhance forage quality.</title>
        <authorList>
            <person name="Carballo J."/>
            <person name="Santos B.A.C.M."/>
            <person name="Zappacosta D."/>
            <person name="Garbus I."/>
            <person name="Selva J.P."/>
            <person name="Gallo C.A."/>
            <person name="Diaz A."/>
            <person name="Albertini E."/>
            <person name="Caccamo M."/>
            <person name="Echenique V."/>
        </authorList>
    </citation>
    <scope>NUCLEOTIDE SEQUENCE [LARGE SCALE GENOMIC DNA]</scope>
    <source>
        <strain evidence="3">cv. Victoria</strain>
        <tissue evidence="2">Leaf</tissue>
    </source>
</reference>
<dbReference type="Pfam" id="PF07762">
    <property type="entry name" value="DUF1618"/>
    <property type="match status" value="1"/>
</dbReference>
<protein>
    <recommendedName>
        <fullName evidence="1">DUF1618 domain-containing protein</fullName>
    </recommendedName>
</protein>
<proteinExistence type="predicted"/>
<evidence type="ECO:0000259" key="1">
    <source>
        <dbReference type="Pfam" id="PF07762"/>
    </source>
</evidence>
<comment type="caution">
    <text evidence="2">The sequence shown here is derived from an EMBL/GenBank/DDBJ whole genome shotgun (WGS) entry which is preliminary data.</text>
</comment>
<evidence type="ECO:0000313" key="3">
    <source>
        <dbReference type="Proteomes" id="UP000324897"/>
    </source>
</evidence>
<dbReference type="OrthoDB" id="10377953at2759"/>
<sequence>MPGPWVERDLPCPARLQGRPKAAWSSDDVISHNGRLWWVDLGWGLLGCDPFADEPLALRRMELPFTFDVDPDPNIQGNRIVGVSEGRLRYVDIVRDPIDPDEDTLIVIKFLGVGPDDEERWEYQISKALGDIWSSPSYEATGMPEEVPELALLDPMNGNVIYFFMKEYLFSVNLEEETVVNFIHEAGQPLRWRSVISWELPPHLTNELTATTRSRGATAQGLQTRFCCAVCNSEAGNNICEHCALRVRRKLSLTNASELKVPSIGYCLQCHDFVGGDHTIHEKMKVPIHSYKGEPMAWVTGNESWSSLFNEIESDSGIRPMLGRPFRLYCPNRNNCRVCNDLLPEDELYAPGHKFCTVKCWLEGDEDDFIGSHAARGLLAVNFDSDLDTFCIPCAREGSAGGVEDKLDILIKDDISVRCRKCGIRLADSSCKYCSWECSLQRQLLPRLLQQMYNAPVAEESRYPNVDRAL</sequence>
<gene>
    <name evidence="2" type="ORF">EJB05_46075</name>
</gene>
<dbReference type="PANTHER" id="PTHR33086">
    <property type="entry name" value="OS05G0468200 PROTEIN-RELATED"/>
    <property type="match status" value="1"/>
</dbReference>
<dbReference type="EMBL" id="RWGY01000039">
    <property type="protein sequence ID" value="TVU12431.1"/>
    <property type="molecule type" value="Genomic_DNA"/>
</dbReference>
<keyword evidence="3" id="KW-1185">Reference proteome</keyword>